<evidence type="ECO:0000313" key="2">
    <source>
        <dbReference type="Proteomes" id="UP001054837"/>
    </source>
</evidence>
<evidence type="ECO:0000313" key="1">
    <source>
        <dbReference type="EMBL" id="GIX74385.1"/>
    </source>
</evidence>
<keyword evidence="2" id="KW-1185">Reference proteome</keyword>
<accession>A0AAV4MR38</accession>
<comment type="caution">
    <text evidence="1">The sequence shown here is derived from an EMBL/GenBank/DDBJ whole genome shotgun (WGS) entry which is preliminary data.</text>
</comment>
<protein>
    <submittedName>
        <fullName evidence="1">Uncharacterized protein</fullName>
    </submittedName>
</protein>
<dbReference type="Proteomes" id="UP001054837">
    <property type="component" value="Unassembled WGS sequence"/>
</dbReference>
<proteinExistence type="predicted"/>
<name>A0AAV4MR38_9ARAC</name>
<reference evidence="1 2" key="1">
    <citation type="submission" date="2021-06" db="EMBL/GenBank/DDBJ databases">
        <title>Caerostris darwini draft genome.</title>
        <authorList>
            <person name="Kono N."/>
            <person name="Arakawa K."/>
        </authorList>
    </citation>
    <scope>NUCLEOTIDE SEQUENCE [LARGE SCALE GENOMIC DNA]</scope>
</reference>
<sequence>MAVFHQEWKGWTDNRLGDTPPSAPFLLVHPFSLLYSSPAQGMCNICLLRETALSPEGQLNFSSASNKIKPTLGIGEQQTFMAVFHQEWKGWTDNRLGDTPPSPPFLLEHPFSLLYSPPAQGMCNICLLRETALGQEGQLNFSSASNKIKPTLGIGEQQTFMAVFHQEWKGWTDNRLGDTPPSAPFLLVHPFSLLYSSPAQGMCNICLLRETALSPEGQLNFSSASNSKWRS</sequence>
<gene>
    <name evidence="1" type="ORF">CDAR_483021</name>
</gene>
<dbReference type="AlphaFoldDB" id="A0AAV4MR38"/>
<organism evidence="1 2">
    <name type="scientific">Caerostris darwini</name>
    <dbReference type="NCBI Taxonomy" id="1538125"/>
    <lineage>
        <taxon>Eukaryota</taxon>
        <taxon>Metazoa</taxon>
        <taxon>Ecdysozoa</taxon>
        <taxon>Arthropoda</taxon>
        <taxon>Chelicerata</taxon>
        <taxon>Arachnida</taxon>
        <taxon>Araneae</taxon>
        <taxon>Araneomorphae</taxon>
        <taxon>Entelegynae</taxon>
        <taxon>Araneoidea</taxon>
        <taxon>Araneidae</taxon>
        <taxon>Caerostris</taxon>
    </lineage>
</organism>
<dbReference type="EMBL" id="BPLQ01000744">
    <property type="protein sequence ID" value="GIX74385.1"/>
    <property type="molecule type" value="Genomic_DNA"/>
</dbReference>